<dbReference type="InterPro" id="IPR011994">
    <property type="entry name" value="Cytidylate_kinase_dom"/>
</dbReference>
<dbReference type="PANTHER" id="PTHR21299">
    <property type="entry name" value="CYTIDYLATE KINASE/PANTOATE-BETA-ALANINE LIGASE"/>
    <property type="match status" value="1"/>
</dbReference>
<dbReference type="NCBIfam" id="TIGR00017">
    <property type="entry name" value="cmk"/>
    <property type="match status" value="1"/>
</dbReference>
<evidence type="ECO:0000313" key="12">
    <source>
        <dbReference type="Proteomes" id="UP000321400"/>
    </source>
</evidence>
<evidence type="ECO:0000313" key="11">
    <source>
        <dbReference type="EMBL" id="GEN56700.1"/>
    </source>
</evidence>
<evidence type="ECO:0000256" key="2">
    <source>
        <dbReference type="ARBA" id="ARBA00022490"/>
    </source>
</evidence>
<dbReference type="GO" id="GO:0036430">
    <property type="term" value="F:CMP kinase activity"/>
    <property type="evidence" value="ECO:0007669"/>
    <property type="project" value="RHEA"/>
</dbReference>
<organism evidence="11 12">
    <name type="scientific">Halolactibacillus alkaliphilus</name>
    <dbReference type="NCBI Taxonomy" id="442899"/>
    <lineage>
        <taxon>Bacteria</taxon>
        <taxon>Bacillati</taxon>
        <taxon>Bacillota</taxon>
        <taxon>Bacilli</taxon>
        <taxon>Bacillales</taxon>
        <taxon>Bacillaceae</taxon>
        <taxon>Halolactibacillus</taxon>
    </lineage>
</organism>
<dbReference type="PANTHER" id="PTHR21299:SF2">
    <property type="entry name" value="CYTIDYLATE KINASE"/>
    <property type="match status" value="1"/>
</dbReference>
<dbReference type="InterPro" id="IPR027417">
    <property type="entry name" value="P-loop_NTPase"/>
</dbReference>
<dbReference type="OrthoDB" id="9807434at2"/>
<dbReference type="EMBL" id="BJYE01000011">
    <property type="protein sequence ID" value="GEN56700.1"/>
    <property type="molecule type" value="Genomic_DNA"/>
</dbReference>
<evidence type="ECO:0000259" key="10">
    <source>
        <dbReference type="Pfam" id="PF02224"/>
    </source>
</evidence>
<dbReference type="GO" id="GO:0005524">
    <property type="term" value="F:ATP binding"/>
    <property type="evidence" value="ECO:0007669"/>
    <property type="project" value="UniProtKB-UniRule"/>
</dbReference>
<evidence type="ECO:0000256" key="9">
    <source>
        <dbReference type="HAMAP-Rule" id="MF_00238"/>
    </source>
</evidence>
<keyword evidence="6 9" id="KW-0067">ATP-binding</keyword>
<dbReference type="Proteomes" id="UP000321400">
    <property type="component" value="Unassembled WGS sequence"/>
</dbReference>
<dbReference type="InterPro" id="IPR003136">
    <property type="entry name" value="Cytidylate_kin"/>
</dbReference>
<dbReference type="HAMAP" id="MF_00238">
    <property type="entry name" value="Cytidyl_kinase_type1"/>
    <property type="match status" value="1"/>
</dbReference>
<evidence type="ECO:0000256" key="4">
    <source>
        <dbReference type="ARBA" id="ARBA00022741"/>
    </source>
</evidence>
<keyword evidence="2 9" id="KW-0963">Cytoplasm</keyword>
<dbReference type="Pfam" id="PF02224">
    <property type="entry name" value="Cytidylate_kin"/>
    <property type="match status" value="1"/>
</dbReference>
<comment type="similarity">
    <text evidence="1 9">Belongs to the cytidylate kinase family. Type 1 subfamily.</text>
</comment>
<reference evidence="11 12" key="1">
    <citation type="submission" date="2019-07" db="EMBL/GenBank/DDBJ databases">
        <title>Whole genome shotgun sequence of Halolactibacillus alkaliphilus NBRC 103919.</title>
        <authorList>
            <person name="Hosoyama A."/>
            <person name="Uohara A."/>
            <person name="Ohji S."/>
            <person name="Ichikawa N."/>
        </authorList>
    </citation>
    <scope>NUCLEOTIDE SEQUENCE [LARGE SCALE GENOMIC DNA]</scope>
    <source>
        <strain evidence="11 12">NBRC 103919</strain>
    </source>
</reference>
<comment type="caution">
    <text evidence="11">The sequence shown here is derived from an EMBL/GenBank/DDBJ whole genome shotgun (WGS) entry which is preliminary data.</text>
</comment>
<comment type="subcellular location">
    <subcellularLocation>
        <location evidence="9">Cytoplasm</location>
    </subcellularLocation>
</comment>
<evidence type="ECO:0000256" key="6">
    <source>
        <dbReference type="ARBA" id="ARBA00022840"/>
    </source>
</evidence>
<evidence type="ECO:0000256" key="5">
    <source>
        <dbReference type="ARBA" id="ARBA00022777"/>
    </source>
</evidence>
<dbReference type="GO" id="GO:0015949">
    <property type="term" value="P:nucleobase-containing small molecule interconversion"/>
    <property type="evidence" value="ECO:0007669"/>
    <property type="project" value="TreeGrafter"/>
</dbReference>
<dbReference type="FunFam" id="3.40.50.300:FF:000484">
    <property type="entry name" value="Cytidylate kinase"/>
    <property type="match status" value="1"/>
</dbReference>
<dbReference type="EC" id="2.7.4.25" evidence="9"/>
<dbReference type="GO" id="GO:0036431">
    <property type="term" value="F:dCMP kinase activity"/>
    <property type="evidence" value="ECO:0007669"/>
    <property type="project" value="InterPro"/>
</dbReference>
<dbReference type="RefSeq" id="WP_089801241.1">
    <property type="nucleotide sequence ID" value="NZ_BJYE01000011.1"/>
</dbReference>
<dbReference type="CDD" id="cd02020">
    <property type="entry name" value="CMPK"/>
    <property type="match status" value="1"/>
</dbReference>
<keyword evidence="4 9" id="KW-0547">Nucleotide-binding</keyword>
<gene>
    <name evidence="9 11" type="primary">cmk</name>
    <name evidence="11" type="ORF">HAL01_11640</name>
</gene>
<comment type="catalytic activity">
    <reaction evidence="8 9">
        <text>CMP + ATP = CDP + ADP</text>
        <dbReference type="Rhea" id="RHEA:11600"/>
        <dbReference type="ChEBI" id="CHEBI:30616"/>
        <dbReference type="ChEBI" id="CHEBI:58069"/>
        <dbReference type="ChEBI" id="CHEBI:60377"/>
        <dbReference type="ChEBI" id="CHEBI:456216"/>
        <dbReference type="EC" id="2.7.4.25"/>
    </reaction>
</comment>
<evidence type="ECO:0000256" key="1">
    <source>
        <dbReference type="ARBA" id="ARBA00009427"/>
    </source>
</evidence>
<protein>
    <recommendedName>
        <fullName evidence="9">Cytidylate kinase</fullName>
        <shortName evidence="9">CK</shortName>
        <ecNumber evidence="9">2.7.4.25</ecNumber>
    </recommendedName>
    <alternativeName>
        <fullName evidence="9">Cytidine monophosphate kinase</fullName>
        <shortName evidence="9">CMP kinase</shortName>
    </alternativeName>
</protein>
<evidence type="ECO:0000256" key="7">
    <source>
        <dbReference type="ARBA" id="ARBA00047615"/>
    </source>
</evidence>
<proteinExistence type="inferred from homology"/>
<dbReference type="Gene3D" id="3.40.50.300">
    <property type="entry name" value="P-loop containing nucleotide triphosphate hydrolases"/>
    <property type="match status" value="1"/>
</dbReference>
<evidence type="ECO:0000256" key="3">
    <source>
        <dbReference type="ARBA" id="ARBA00022679"/>
    </source>
</evidence>
<dbReference type="GO" id="GO:0005829">
    <property type="term" value="C:cytosol"/>
    <property type="evidence" value="ECO:0007669"/>
    <property type="project" value="TreeGrafter"/>
</dbReference>
<evidence type="ECO:0000256" key="8">
    <source>
        <dbReference type="ARBA" id="ARBA00048478"/>
    </source>
</evidence>
<keyword evidence="12" id="KW-1185">Reference proteome</keyword>
<feature type="binding site" evidence="9">
    <location>
        <begin position="11"/>
        <end position="19"/>
    </location>
    <ligand>
        <name>ATP</name>
        <dbReference type="ChEBI" id="CHEBI:30616"/>
    </ligand>
</feature>
<sequence>MTKKINIAIDGPAAAGKSTVAKKVAEALHYTYIDTGAMYRAATYLALEHGVDLEDAHAILEWLKTEPITLSYTEKGQHVFIGNKDVTELIRTDDVTNHVSIVATHAIVREEMVKIQRDMIKQSGVVMDGRDIGTHVIPNAEVKIFMMASVEERAQRRYKENVNKGFEANLEVIKEDIRTRDKIDQERKASPLVKAHDAIEMDTTGLSIDDVTEEILAIVSKKVM</sequence>
<dbReference type="SUPFAM" id="SSF52540">
    <property type="entry name" value="P-loop containing nucleoside triphosphate hydrolases"/>
    <property type="match status" value="1"/>
</dbReference>
<name>A0A511X1B7_9BACI</name>
<dbReference type="STRING" id="442899.SAMN05720591_11055"/>
<keyword evidence="5 9" id="KW-0418">Kinase</keyword>
<dbReference type="GO" id="GO:0006220">
    <property type="term" value="P:pyrimidine nucleotide metabolic process"/>
    <property type="evidence" value="ECO:0007669"/>
    <property type="project" value="UniProtKB-UniRule"/>
</dbReference>
<comment type="catalytic activity">
    <reaction evidence="7 9">
        <text>dCMP + ATP = dCDP + ADP</text>
        <dbReference type="Rhea" id="RHEA:25094"/>
        <dbReference type="ChEBI" id="CHEBI:30616"/>
        <dbReference type="ChEBI" id="CHEBI:57566"/>
        <dbReference type="ChEBI" id="CHEBI:58593"/>
        <dbReference type="ChEBI" id="CHEBI:456216"/>
        <dbReference type="EC" id="2.7.4.25"/>
    </reaction>
</comment>
<keyword evidence="3 9" id="KW-0808">Transferase</keyword>
<feature type="domain" description="Cytidylate kinase" evidence="10">
    <location>
        <begin position="7"/>
        <end position="220"/>
    </location>
</feature>
<dbReference type="AlphaFoldDB" id="A0A511X1B7"/>
<accession>A0A511X1B7</accession>